<dbReference type="PANTHER" id="PTHR31605">
    <property type="entry name" value="GLYCEROL-3-PHOSPHATE O-ACYLTRANSFERASE 1"/>
    <property type="match status" value="1"/>
</dbReference>
<feature type="domain" description="Phospholipid/glycerol acyltransferase" evidence="3">
    <location>
        <begin position="48"/>
        <end position="179"/>
    </location>
</feature>
<keyword evidence="4" id="KW-0808">Transferase</keyword>
<dbReference type="OrthoDB" id="5567124at2759"/>
<dbReference type="GO" id="GO:0004366">
    <property type="term" value="F:glycerol-3-phosphate O-acyltransferase activity"/>
    <property type="evidence" value="ECO:0007669"/>
    <property type="project" value="TreeGrafter"/>
</dbReference>
<evidence type="ECO:0000313" key="5">
    <source>
        <dbReference type="Proteomes" id="UP000002630"/>
    </source>
</evidence>
<dbReference type="eggNOG" id="ENOG502QUY6">
    <property type="taxonomic scope" value="Eukaryota"/>
</dbReference>
<sequence length="581" mass="64283">MAAERRRGSPVTYTYRSLRGVFTAGLKGFYNTVEVFNAEAVPPQGECTILCPNHGNSLTDAISVVSQCPRMVRLTAKDNLWKDPIFGWWVRNVGTVPIQRRSDHGKSTDNTQAMAKLYEALQGGDMVCVFPEGVSRYQSGLAPLRPGVGRIILEVLKREHEAGNDDFTARVVTCALTYLHREKFRSDLGVAFACPVSLKASEYPGLIAGQGGESAAVDKIMEQVADQLRQDLVTSPDWDSLVAGHAARCLYAPLGTWISLHQTVALTQRWVKVLSVVTEQEREERNLTRTASEPDIHMLRDREATDAECAEIGQLKRDLLAYDAEHRGLGLSDRRLRRPQPWWPSLVGGVAARAVWASGLLLLATPGVIILSPLFGLGKALEVRLWIKSFRKKKVRDMDEVAQYKLAMSVFVVPAVVALGAMALTKGPLGLRAGFSLLVSPAWLWMTVRWLEDGVACLNACVELSTLLTRRGQVEKLRDVRRGLEARVKATAQEHSLPSPETLKAEAPARYKTRRFWRYFSPKRRRKMEWGEVVHMGHVGYDYPIAVQEQQNLAYGKGASPEGSGSGATDTTPPSVKDKAA</sequence>
<dbReference type="PANTHER" id="PTHR31605:SF0">
    <property type="entry name" value="GLYCEROL-3-PHOSPHATE O-ACYLTRANSFERASE 1"/>
    <property type="match status" value="1"/>
</dbReference>
<proteinExistence type="predicted"/>
<gene>
    <name evidence="4" type="ORF">Esi_0060_0120</name>
</gene>
<evidence type="ECO:0000313" key="4">
    <source>
        <dbReference type="EMBL" id="CBN74982.1"/>
    </source>
</evidence>
<dbReference type="GO" id="GO:0016287">
    <property type="term" value="F:glycerone-phosphate O-acyltransferase activity"/>
    <property type="evidence" value="ECO:0007669"/>
    <property type="project" value="TreeGrafter"/>
</dbReference>
<dbReference type="InterPro" id="IPR052744">
    <property type="entry name" value="GPAT/DAPAT"/>
</dbReference>
<dbReference type="Pfam" id="PF01553">
    <property type="entry name" value="Acyltransferase"/>
    <property type="match status" value="1"/>
</dbReference>
<evidence type="ECO:0000259" key="3">
    <source>
        <dbReference type="SMART" id="SM00563"/>
    </source>
</evidence>
<reference evidence="4 5" key="1">
    <citation type="journal article" date="2010" name="Nature">
        <title>The Ectocarpus genome and the independent evolution of multicellularity in brown algae.</title>
        <authorList>
            <person name="Cock J.M."/>
            <person name="Sterck L."/>
            <person name="Rouze P."/>
            <person name="Scornet D."/>
            <person name="Allen A.E."/>
            <person name="Amoutzias G."/>
            <person name="Anthouard V."/>
            <person name="Artiguenave F."/>
            <person name="Aury J.M."/>
            <person name="Badger J.H."/>
            <person name="Beszteri B."/>
            <person name="Billiau K."/>
            <person name="Bonnet E."/>
            <person name="Bothwell J.H."/>
            <person name="Bowler C."/>
            <person name="Boyen C."/>
            <person name="Brownlee C."/>
            <person name="Carrano C.J."/>
            <person name="Charrier B."/>
            <person name="Cho G.Y."/>
            <person name="Coelho S.M."/>
            <person name="Collen J."/>
            <person name="Corre E."/>
            <person name="Da Silva C."/>
            <person name="Delage L."/>
            <person name="Delaroque N."/>
            <person name="Dittami S.M."/>
            <person name="Doulbeau S."/>
            <person name="Elias M."/>
            <person name="Farnham G."/>
            <person name="Gachon C.M."/>
            <person name="Gschloessl B."/>
            <person name="Heesch S."/>
            <person name="Jabbari K."/>
            <person name="Jubin C."/>
            <person name="Kawai H."/>
            <person name="Kimura K."/>
            <person name="Kloareg B."/>
            <person name="Kupper F.C."/>
            <person name="Lang D."/>
            <person name="Le Bail A."/>
            <person name="Leblanc C."/>
            <person name="Lerouge P."/>
            <person name="Lohr M."/>
            <person name="Lopez P.J."/>
            <person name="Martens C."/>
            <person name="Maumus F."/>
            <person name="Michel G."/>
            <person name="Miranda-Saavedra D."/>
            <person name="Morales J."/>
            <person name="Moreau H."/>
            <person name="Motomura T."/>
            <person name="Nagasato C."/>
            <person name="Napoli C.A."/>
            <person name="Nelson D.R."/>
            <person name="Nyvall-Collen P."/>
            <person name="Peters A.F."/>
            <person name="Pommier C."/>
            <person name="Potin P."/>
            <person name="Poulain J."/>
            <person name="Quesneville H."/>
            <person name="Read B."/>
            <person name="Rensing S.A."/>
            <person name="Ritter A."/>
            <person name="Rousvoal S."/>
            <person name="Samanta M."/>
            <person name="Samson G."/>
            <person name="Schroeder D.C."/>
            <person name="Segurens B."/>
            <person name="Strittmatter M."/>
            <person name="Tonon T."/>
            <person name="Tregear J.W."/>
            <person name="Valentin K."/>
            <person name="von Dassow P."/>
            <person name="Yamagishi T."/>
            <person name="Van de Peer Y."/>
            <person name="Wincker P."/>
        </authorList>
    </citation>
    <scope>NUCLEOTIDE SEQUENCE [LARGE SCALE GENOMIC DNA]</scope>
    <source>
        <strain evidence="5">Ec32 / CCAP1310/4</strain>
    </source>
</reference>
<feature type="transmembrane region" description="Helical" evidence="2">
    <location>
        <begin position="402"/>
        <end position="423"/>
    </location>
</feature>
<feature type="transmembrane region" description="Helical" evidence="2">
    <location>
        <begin position="354"/>
        <end position="381"/>
    </location>
</feature>
<evidence type="ECO:0000256" key="1">
    <source>
        <dbReference type="SAM" id="MobiDB-lite"/>
    </source>
</evidence>
<dbReference type="AlphaFoldDB" id="D8LQV5"/>
<keyword evidence="2" id="KW-0472">Membrane</keyword>
<dbReference type="SUPFAM" id="SSF69593">
    <property type="entry name" value="Glycerol-3-phosphate (1)-acyltransferase"/>
    <property type="match status" value="1"/>
</dbReference>
<organism evidence="4 5">
    <name type="scientific">Ectocarpus siliculosus</name>
    <name type="common">Brown alga</name>
    <name type="synonym">Conferva siliculosa</name>
    <dbReference type="NCBI Taxonomy" id="2880"/>
    <lineage>
        <taxon>Eukaryota</taxon>
        <taxon>Sar</taxon>
        <taxon>Stramenopiles</taxon>
        <taxon>Ochrophyta</taxon>
        <taxon>PX clade</taxon>
        <taxon>Phaeophyceae</taxon>
        <taxon>Ectocarpales</taxon>
        <taxon>Ectocarpaceae</taxon>
        <taxon>Ectocarpus</taxon>
    </lineage>
</organism>
<evidence type="ECO:0000256" key="2">
    <source>
        <dbReference type="SAM" id="Phobius"/>
    </source>
</evidence>
<protein>
    <submittedName>
        <fullName evidence="4">Acyltransferase</fullName>
    </submittedName>
</protein>
<dbReference type="InParanoid" id="D8LQV5"/>
<keyword evidence="2" id="KW-0812">Transmembrane</keyword>
<dbReference type="EMBL" id="FN649750">
    <property type="protein sequence ID" value="CBN74982.1"/>
    <property type="molecule type" value="Genomic_DNA"/>
</dbReference>
<accession>D8LQV5</accession>
<keyword evidence="5" id="KW-1185">Reference proteome</keyword>
<keyword evidence="2" id="KW-1133">Transmembrane helix</keyword>
<dbReference type="InterPro" id="IPR002123">
    <property type="entry name" value="Plipid/glycerol_acylTrfase"/>
</dbReference>
<dbReference type="SMART" id="SM00563">
    <property type="entry name" value="PlsC"/>
    <property type="match status" value="1"/>
</dbReference>
<dbReference type="Proteomes" id="UP000002630">
    <property type="component" value="Linkage Group LG25"/>
</dbReference>
<dbReference type="EMBL" id="FN648819">
    <property type="protein sequence ID" value="CBN74982.1"/>
    <property type="molecule type" value="Genomic_DNA"/>
</dbReference>
<dbReference type="OMA" id="TCSITYM"/>
<keyword evidence="4" id="KW-0012">Acyltransferase</keyword>
<feature type="region of interest" description="Disordered" evidence="1">
    <location>
        <begin position="554"/>
        <end position="581"/>
    </location>
</feature>
<name>D8LQV5_ECTSI</name>
<dbReference type="GO" id="GO:0008654">
    <property type="term" value="P:phospholipid biosynthetic process"/>
    <property type="evidence" value="ECO:0007669"/>
    <property type="project" value="TreeGrafter"/>
</dbReference>